<comment type="subcellular location">
    <subcellularLocation>
        <location evidence="1">Periplasm</location>
    </subcellularLocation>
</comment>
<proteinExistence type="predicted"/>
<dbReference type="PATRIC" id="fig|540747.5.peg.3622"/>
<evidence type="ECO:0000313" key="5">
    <source>
        <dbReference type="EMBL" id="KRS18436.1"/>
    </source>
</evidence>
<dbReference type="EMBL" id="LAXI01000003">
    <property type="protein sequence ID" value="KRS18436.1"/>
    <property type="molecule type" value="Genomic_DNA"/>
</dbReference>
<organism evidence="5 7">
    <name type="scientific">Roseovarius indicus</name>
    <dbReference type="NCBI Taxonomy" id="540747"/>
    <lineage>
        <taxon>Bacteria</taxon>
        <taxon>Pseudomonadati</taxon>
        <taxon>Pseudomonadota</taxon>
        <taxon>Alphaproteobacteria</taxon>
        <taxon>Rhodobacterales</taxon>
        <taxon>Roseobacteraceae</taxon>
        <taxon>Roseovarius</taxon>
    </lineage>
</organism>
<evidence type="ECO:0000256" key="2">
    <source>
        <dbReference type="ARBA" id="ARBA00022729"/>
    </source>
</evidence>
<reference evidence="6 8" key="2">
    <citation type="submission" date="2018-08" db="EMBL/GenBank/DDBJ databases">
        <title>Genetic Globetrotter - A new plasmid hitch-hiking vast phylogenetic and geographic distances.</title>
        <authorList>
            <person name="Vollmers J."/>
            <person name="Petersen J."/>
        </authorList>
    </citation>
    <scope>NUCLEOTIDE SEQUENCE [LARGE SCALE GENOMIC DNA]</scope>
    <source>
        <strain evidence="6 8">DSM 26383</strain>
    </source>
</reference>
<evidence type="ECO:0000256" key="1">
    <source>
        <dbReference type="ARBA" id="ARBA00004418"/>
    </source>
</evidence>
<sequence>MITRHTLAASVLALTAGAASADTLTYATGFPPGSDAVKAAETYAAAMEEHSGGELGVKVFPMSLLSFAETSSGLRDGLADIGWVATAYFPAEYPHINLIAELSLLTAADDVEGGEGLAYAGAMAEYIFGACESCRADFAAQNQVFTGAASSTPYGLQCTEAVTSLDDLQGKRLRVAGSQWSRWAGSVGATAVSLPLNEVYEGLSQGVIDCVITSAPEITNMGLIDVIKAVDMSTPGGVYAANGPINMNSARWAGLSDAGREAALRAGAAFAADVSWRYEEGSARSLDAAREKGVELTEPDEGLTKATEDFIAADVDAIAEYYASEHGIENAADIVAEFRPILEKWIDLTKDVGSAEELEQLYWDEVYSTVDASSYGQ</sequence>
<dbReference type="OrthoDB" id="7239472at2"/>
<dbReference type="Gene3D" id="3.40.190.170">
    <property type="entry name" value="Bacterial extracellular solute-binding protein, family 7"/>
    <property type="match status" value="1"/>
</dbReference>
<dbReference type="InterPro" id="IPR038404">
    <property type="entry name" value="TRAP_DctP_sf"/>
</dbReference>
<evidence type="ECO:0000313" key="8">
    <source>
        <dbReference type="Proteomes" id="UP000325785"/>
    </source>
</evidence>
<dbReference type="PANTHER" id="PTHR33376:SF5">
    <property type="entry name" value="EXTRACYTOPLASMIC SOLUTE RECEPTOR PROTEIN"/>
    <property type="match status" value="1"/>
</dbReference>
<dbReference type="InterPro" id="IPR018389">
    <property type="entry name" value="DctP_fam"/>
</dbReference>
<feature type="signal peptide" evidence="4">
    <location>
        <begin position="1"/>
        <end position="21"/>
    </location>
</feature>
<dbReference type="GO" id="GO:0055085">
    <property type="term" value="P:transmembrane transport"/>
    <property type="evidence" value="ECO:0007669"/>
    <property type="project" value="InterPro"/>
</dbReference>
<dbReference type="STRING" id="540747.SAMN04488031_104353"/>
<feature type="chain" id="PRO_5010437541" evidence="4">
    <location>
        <begin position="22"/>
        <end position="377"/>
    </location>
</feature>
<dbReference type="NCBIfam" id="NF037995">
    <property type="entry name" value="TRAP_S1"/>
    <property type="match status" value="1"/>
</dbReference>
<keyword evidence="2 4" id="KW-0732">Signal</keyword>
<dbReference type="RefSeq" id="WP_057814446.1">
    <property type="nucleotide sequence ID" value="NZ_CP031598.1"/>
</dbReference>
<dbReference type="GO" id="GO:0042597">
    <property type="term" value="C:periplasmic space"/>
    <property type="evidence" value="ECO:0007669"/>
    <property type="project" value="UniProtKB-SubCell"/>
</dbReference>
<accession>A0A0T5PBQ8</accession>
<dbReference type="KEGG" id="rid:RIdsm_01193"/>
<reference evidence="5 7" key="1">
    <citation type="submission" date="2015-04" db="EMBL/GenBank/DDBJ databases">
        <title>The draft genome sequence of Roseovarius indicus B108T.</title>
        <authorList>
            <person name="Li G."/>
            <person name="Lai Q."/>
            <person name="Shao Z."/>
            <person name="Yan P."/>
        </authorList>
    </citation>
    <scope>NUCLEOTIDE SEQUENCE [LARGE SCALE GENOMIC DNA]</scope>
    <source>
        <strain evidence="5 7">B108</strain>
    </source>
</reference>
<dbReference type="Pfam" id="PF03480">
    <property type="entry name" value="DctP"/>
    <property type="match status" value="1"/>
</dbReference>
<keyword evidence="7" id="KW-1185">Reference proteome</keyword>
<name>A0A0T5PBQ8_9RHOB</name>
<dbReference type="AlphaFoldDB" id="A0A0T5PBQ8"/>
<dbReference type="Proteomes" id="UP000051401">
    <property type="component" value="Unassembled WGS sequence"/>
</dbReference>
<evidence type="ECO:0000256" key="4">
    <source>
        <dbReference type="SAM" id="SignalP"/>
    </source>
</evidence>
<dbReference type="PANTHER" id="PTHR33376">
    <property type="match status" value="1"/>
</dbReference>
<keyword evidence="3" id="KW-0574">Periplasm</keyword>
<evidence type="ECO:0000256" key="3">
    <source>
        <dbReference type="ARBA" id="ARBA00022764"/>
    </source>
</evidence>
<dbReference type="CDD" id="cd13666">
    <property type="entry name" value="PBP2_TRAP_DctP_like_1"/>
    <property type="match status" value="1"/>
</dbReference>
<evidence type="ECO:0000313" key="7">
    <source>
        <dbReference type="Proteomes" id="UP000051401"/>
    </source>
</evidence>
<dbReference type="Proteomes" id="UP000325785">
    <property type="component" value="Chromosome"/>
</dbReference>
<dbReference type="EMBL" id="CP031598">
    <property type="protein sequence ID" value="QEW25407.1"/>
    <property type="molecule type" value="Genomic_DNA"/>
</dbReference>
<gene>
    <name evidence="6" type="ORF">RIdsm_01193</name>
    <name evidence="5" type="ORF">XM52_06310</name>
</gene>
<evidence type="ECO:0000313" key="6">
    <source>
        <dbReference type="EMBL" id="QEW25407.1"/>
    </source>
</evidence>
<keyword evidence="6" id="KW-0675">Receptor</keyword>
<protein>
    <submittedName>
        <fullName evidence="6">TRAP transporter solute receptor, DctP family</fullName>
    </submittedName>
</protein>